<accession>A0A9N9BIP9</accession>
<dbReference type="OrthoDB" id="10547953at2759"/>
<dbReference type="AlphaFoldDB" id="A0A9N9BIP9"/>
<dbReference type="Proteomes" id="UP000789831">
    <property type="component" value="Unassembled WGS sequence"/>
</dbReference>
<dbReference type="EMBL" id="CAJVPL010001327">
    <property type="protein sequence ID" value="CAG8565118.1"/>
    <property type="molecule type" value="Genomic_DNA"/>
</dbReference>
<evidence type="ECO:0000256" key="1">
    <source>
        <dbReference type="SAM" id="SignalP"/>
    </source>
</evidence>
<feature type="signal peptide" evidence="1">
    <location>
        <begin position="1"/>
        <end position="27"/>
    </location>
</feature>
<comment type="caution">
    <text evidence="2">The sequence shown here is derived from an EMBL/GenBank/DDBJ whole genome shotgun (WGS) entry which is preliminary data.</text>
</comment>
<sequence length="179" mass="20013">MNKQSSPIFFLVILVFFIFVFFSSANAVPKRIDKRACEQITRSCIFVPVKGNPKNQTEGRIDFQQQVSCNVIVQGLLSTVHHPNATGYDTLLAHYDVHITTIPDAAEPSFLDLEDFITTPSDPDRINEPFSITLPGNKFRADFFTTANKYYIVVAFEPQGEGTVDMILGSCLVIDPNHP</sequence>
<evidence type="ECO:0000313" key="3">
    <source>
        <dbReference type="Proteomes" id="UP000789831"/>
    </source>
</evidence>
<feature type="chain" id="PRO_5040347895" evidence="1">
    <location>
        <begin position="28"/>
        <end position="179"/>
    </location>
</feature>
<organism evidence="2 3">
    <name type="scientific">Ambispora gerdemannii</name>
    <dbReference type="NCBI Taxonomy" id="144530"/>
    <lineage>
        <taxon>Eukaryota</taxon>
        <taxon>Fungi</taxon>
        <taxon>Fungi incertae sedis</taxon>
        <taxon>Mucoromycota</taxon>
        <taxon>Glomeromycotina</taxon>
        <taxon>Glomeromycetes</taxon>
        <taxon>Archaeosporales</taxon>
        <taxon>Ambisporaceae</taxon>
        <taxon>Ambispora</taxon>
    </lineage>
</organism>
<evidence type="ECO:0000313" key="2">
    <source>
        <dbReference type="EMBL" id="CAG8565118.1"/>
    </source>
</evidence>
<keyword evidence="3" id="KW-1185">Reference proteome</keyword>
<keyword evidence="1" id="KW-0732">Signal</keyword>
<proteinExistence type="predicted"/>
<gene>
    <name evidence="2" type="ORF">AGERDE_LOCUS7349</name>
</gene>
<protein>
    <submittedName>
        <fullName evidence="2">733_t:CDS:1</fullName>
    </submittedName>
</protein>
<name>A0A9N9BIP9_9GLOM</name>
<reference evidence="2" key="1">
    <citation type="submission" date="2021-06" db="EMBL/GenBank/DDBJ databases">
        <authorList>
            <person name="Kallberg Y."/>
            <person name="Tangrot J."/>
            <person name="Rosling A."/>
        </authorList>
    </citation>
    <scope>NUCLEOTIDE SEQUENCE</scope>
    <source>
        <strain evidence="2">MT106</strain>
    </source>
</reference>